<name>A0A517RH63_9PLAN</name>
<evidence type="ECO:0000259" key="1">
    <source>
        <dbReference type="Pfam" id="PF00144"/>
    </source>
</evidence>
<dbReference type="InterPro" id="IPR012338">
    <property type="entry name" value="Beta-lactam/transpept-like"/>
</dbReference>
<dbReference type="OrthoDB" id="9770183at2"/>
<evidence type="ECO:0000313" key="3">
    <source>
        <dbReference type="Proteomes" id="UP000317171"/>
    </source>
</evidence>
<proteinExistence type="predicted"/>
<dbReference type="AlphaFoldDB" id="A0A517RH63"/>
<accession>A0A517RH63</accession>
<dbReference type="SUPFAM" id="SSF56601">
    <property type="entry name" value="beta-lactamase/transpeptidase-like"/>
    <property type="match status" value="1"/>
</dbReference>
<sequence>MIDRNRRWFRLRMFLGYVVVIFLCQIDSVELLAQPSHDRQILFNRLNRLISKGIEQGVLVGAQAAVGSTSGTPTTKSYGVIAPQSTSAVNDETQFCIGSCSKPIAAACIMTLRDSGELSFEQSIDKWIPETRQWELEDGQNLTRAPNMKELLTHRAGIYSQKAQPMTARQTRAIRDFEQSLEESVKLIQQQKLISQPGEKYAYSGAGYCLAGYIAEKVTSKRFEDLLQERLCSPLGMKHTTYFPDIEQSGNIACPGARGRNGKLLAHQGAPHLWGKKLKFPLIGGSLYTTASDTGLFASMILNRGKNSRKQVLSREAWQFMISRQYPSQRYGLGWGLTIQNGQTTAVQHSGALLGYRGLIHIDLEENRYVVVYWTLTDVRDARGKNFSRALQQVVR</sequence>
<keyword evidence="3" id="KW-1185">Reference proteome</keyword>
<dbReference type="Pfam" id="PF00144">
    <property type="entry name" value="Beta-lactamase"/>
    <property type="match status" value="1"/>
</dbReference>
<dbReference type="RefSeq" id="WP_145217691.1">
    <property type="nucleotide sequence ID" value="NZ_CP036269.1"/>
</dbReference>
<dbReference type="InterPro" id="IPR050789">
    <property type="entry name" value="Diverse_Enzym_Activities"/>
</dbReference>
<reference evidence="2 3" key="1">
    <citation type="submission" date="2019-02" db="EMBL/GenBank/DDBJ databases">
        <title>Deep-cultivation of Planctomycetes and their phenomic and genomic characterization uncovers novel biology.</title>
        <authorList>
            <person name="Wiegand S."/>
            <person name="Jogler M."/>
            <person name="Boedeker C."/>
            <person name="Pinto D."/>
            <person name="Vollmers J."/>
            <person name="Rivas-Marin E."/>
            <person name="Kohn T."/>
            <person name="Peeters S.H."/>
            <person name="Heuer A."/>
            <person name="Rast P."/>
            <person name="Oberbeckmann S."/>
            <person name="Bunk B."/>
            <person name="Jeske O."/>
            <person name="Meyerdierks A."/>
            <person name="Storesund J.E."/>
            <person name="Kallscheuer N."/>
            <person name="Luecker S."/>
            <person name="Lage O.M."/>
            <person name="Pohl T."/>
            <person name="Merkel B.J."/>
            <person name="Hornburger P."/>
            <person name="Mueller R.-W."/>
            <person name="Bruemmer F."/>
            <person name="Labrenz M."/>
            <person name="Spormann A.M."/>
            <person name="Op den Camp H."/>
            <person name="Overmann J."/>
            <person name="Amann R."/>
            <person name="Jetten M.S.M."/>
            <person name="Mascher T."/>
            <person name="Medema M.H."/>
            <person name="Devos D.P."/>
            <person name="Kaster A.-K."/>
            <person name="Ovreas L."/>
            <person name="Rohde M."/>
            <person name="Galperin M.Y."/>
            <person name="Jogler C."/>
        </authorList>
    </citation>
    <scope>NUCLEOTIDE SEQUENCE [LARGE SCALE GENOMIC DNA]</scope>
    <source>
        <strain evidence="2 3">Pan241w</strain>
    </source>
</reference>
<dbReference type="PANTHER" id="PTHR43283">
    <property type="entry name" value="BETA-LACTAMASE-RELATED"/>
    <property type="match status" value="1"/>
</dbReference>
<dbReference type="Proteomes" id="UP000317171">
    <property type="component" value="Chromosome"/>
</dbReference>
<dbReference type="GO" id="GO:0009002">
    <property type="term" value="F:serine-type D-Ala-D-Ala carboxypeptidase activity"/>
    <property type="evidence" value="ECO:0007669"/>
    <property type="project" value="UniProtKB-EC"/>
</dbReference>
<keyword evidence="2" id="KW-0121">Carboxypeptidase</keyword>
<feature type="domain" description="Beta-lactamase-related" evidence="1">
    <location>
        <begin position="46"/>
        <end position="390"/>
    </location>
</feature>
<dbReference type="Gene3D" id="3.40.710.10">
    <property type="entry name" value="DD-peptidase/beta-lactamase superfamily"/>
    <property type="match status" value="1"/>
</dbReference>
<dbReference type="PANTHER" id="PTHR43283:SF3">
    <property type="entry name" value="BETA-LACTAMASE FAMILY PROTEIN (AFU_ORTHOLOGUE AFUA_5G07500)"/>
    <property type="match status" value="1"/>
</dbReference>
<gene>
    <name evidence="2" type="ORF">Pan241w_33080</name>
</gene>
<keyword evidence="2" id="KW-0378">Hydrolase</keyword>
<evidence type="ECO:0000313" key="2">
    <source>
        <dbReference type="EMBL" id="QDT43208.1"/>
    </source>
</evidence>
<dbReference type="InterPro" id="IPR001466">
    <property type="entry name" value="Beta-lactam-related"/>
</dbReference>
<keyword evidence="2" id="KW-0645">Protease</keyword>
<organism evidence="2 3">
    <name type="scientific">Gimesia alba</name>
    <dbReference type="NCBI Taxonomy" id="2527973"/>
    <lineage>
        <taxon>Bacteria</taxon>
        <taxon>Pseudomonadati</taxon>
        <taxon>Planctomycetota</taxon>
        <taxon>Planctomycetia</taxon>
        <taxon>Planctomycetales</taxon>
        <taxon>Planctomycetaceae</taxon>
        <taxon>Gimesia</taxon>
    </lineage>
</organism>
<dbReference type="EMBL" id="CP036269">
    <property type="protein sequence ID" value="QDT43208.1"/>
    <property type="molecule type" value="Genomic_DNA"/>
</dbReference>
<protein>
    <submittedName>
        <fullName evidence="2">D-alanyl-D-alanine carboxypeptidase</fullName>
        <ecNumber evidence="2">3.4.16.4</ecNumber>
    </submittedName>
</protein>
<dbReference type="KEGG" id="gaz:Pan241w_33080"/>
<dbReference type="EC" id="3.4.16.4" evidence="2"/>